<dbReference type="GO" id="GO:0006145">
    <property type="term" value="P:purine nucleobase catabolic process"/>
    <property type="evidence" value="ECO:0007669"/>
    <property type="project" value="TreeGrafter"/>
</dbReference>
<dbReference type="InterPro" id="IPR004722">
    <property type="entry name" value="DHOase"/>
</dbReference>
<dbReference type="PANTHER" id="PTHR43668:SF2">
    <property type="entry name" value="ALLANTOINASE"/>
    <property type="match status" value="1"/>
</dbReference>
<dbReference type="CDD" id="cd01317">
    <property type="entry name" value="DHOase_IIa"/>
    <property type="match status" value="1"/>
</dbReference>
<organism evidence="8 9">
    <name type="scientific">Treponema ruminis</name>
    <dbReference type="NCBI Taxonomy" id="744515"/>
    <lineage>
        <taxon>Bacteria</taxon>
        <taxon>Pseudomonadati</taxon>
        <taxon>Spirochaetota</taxon>
        <taxon>Spirochaetia</taxon>
        <taxon>Spirochaetales</taxon>
        <taxon>Treponemataceae</taxon>
        <taxon>Treponema</taxon>
    </lineage>
</organism>
<reference evidence="8 9" key="1">
    <citation type="submission" date="2020-08" db="EMBL/GenBank/DDBJ databases">
        <title>Genomic Encyclopedia of Type Strains, Phase IV (KMG-IV): sequencing the most valuable type-strain genomes for metagenomic binning, comparative biology and taxonomic classification.</title>
        <authorList>
            <person name="Goeker M."/>
        </authorList>
    </citation>
    <scope>NUCLEOTIDE SEQUENCE [LARGE SCALE GENOMIC DNA]</scope>
    <source>
        <strain evidence="8 9">DSM 103462</strain>
    </source>
</reference>
<keyword evidence="5 8" id="KW-0378">Hydrolase</keyword>
<keyword evidence="9" id="KW-1185">Reference proteome</keyword>
<dbReference type="InterPro" id="IPR032466">
    <property type="entry name" value="Metal_Hydrolase"/>
</dbReference>
<dbReference type="InterPro" id="IPR002195">
    <property type="entry name" value="Dihydroorotase_CS"/>
</dbReference>
<dbReference type="SUPFAM" id="SSF51556">
    <property type="entry name" value="Metallo-dependent hydrolases"/>
    <property type="match status" value="1"/>
</dbReference>
<dbReference type="AlphaFoldDB" id="A0A7W8G6R7"/>
<dbReference type="InterPro" id="IPR050138">
    <property type="entry name" value="DHOase/Allantoinase_Hydrolase"/>
</dbReference>
<dbReference type="GO" id="GO:0004038">
    <property type="term" value="F:allantoinase activity"/>
    <property type="evidence" value="ECO:0007669"/>
    <property type="project" value="TreeGrafter"/>
</dbReference>
<sequence>MADSSILIIYNARLVDSNIDSPGTLIIGDGKIRGVFLGECKTAKTAIMYASAFLAETPADTKPEFYDAKGMTVMPGFIDMHVHFRYPGQTQKEDLDSGLHAAIAGGYTSVVLMPNTSPVISDSDSAKKVMDEANDKNLARVFQTVSITKNFEGNDTSGLNNLQGKEFPVITEDGHDVLSAAVMLEAMKKAGEKGIIVSCHCEDPSLAQAAKPYRQRALSFMKQYGIPAGKIHIETPNVPAAVNFEIDGNLTRANSLLALAEDTATIRNIEIAKTAGCHVHICHCSTKASMDAVRRAKEEIALGNTSEGFDCTVEVTPHHLGLVGTDAPNIRALVNPPLRSEDDRRAIIEALRDGTVDTIATDHAPHTQDDKAAGAPGFSGIETAFAVCNTVLVKKEGFTLKQVSRLMSENAAKMLRLKAGRLAVDYNADLVLVNPDEEWIVNSENFASKGKSTPLEGKKLCGKVHATFFAGKQVF</sequence>
<dbReference type="GO" id="GO:0046872">
    <property type="term" value="F:metal ion binding"/>
    <property type="evidence" value="ECO:0007669"/>
    <property type="project" value="UniProtKB-KW"/>
</dbReference>
<dbReference type="GO" id="GO:0004151">
    <property type="term" value="F:dihydroorotase activity"/>
    <property type="evidence" value="ECO:0007669"/>
    <property type="project" value="UniProtKB-EC"/>
</dbReference>
<dbReference type="SUPFAM" id="SSF51338">
    <property type="entry name" value="Composite domain of metallo-dependent hydrolases"/>
    <property type="match status" value="1"/>
</dbReference>
<evidence type="ECO:0000256" key="2">
    <source>
        <dbReference type="ARBA" id="ARBA00002368"/>
    </source>
</evidence>
<keyword evidence="4" id="KW-0479">Metal-binding</keyword>
<evidence type="ECO:0000313" key="9">
    <source>
        <dbReference type="Proteomes" id="UP000518887"/>
    </source>
</evidence>
<name>A0A7W8G6R7_9SPIR</name>
<keyword evidence="6" id="KW-0665">Pyrimidine biosynthesis</keyword>
<dbReference type="RefSeq" id="WP_184656557.1">
    <property type="nucleotide sequence ID" value="NZ_JACHFQ010000001.1"/>
</dbReference>
<dbReference type="GO" id="GO:0006221">
    <property type="term" value="P:pyrimidine nucleotide biosynthetic process"/>
    <property type="evidence" value="ECO:0007669"/>
    <property type="project" value="UniProtKB-KW"/>
</dbReference>
<dbReference type="PANTHER" id="PTHR43668">
    <property type="entry name" value="ALLANTOINASE"/>
    <property type="match status" value="1"/>
</dbReference>
<evidence type="ECO:0000256" key="1">
    <source>
        <dbReference type="ARBA" id="ARBA00001947"/>
    </source>
</evidence>
<comment type="similarity">
    <text evidence="3">Belongs to the metallo-dependent hydrolases superfamily. DHOase family. Class I DHOase subfamily.</text>
</comment>
<evidence type="ECO:0000256" key="3">
    <source>
        <dbReference type="ARBA" id="ARBA00010286"/>
    </source>
</evidence>
<comment type="cofactor">
    <cofactor evidence="1">
        <name>Zn(2+)</name>
        <dbReference type="ChEBI" id="CHEBI:29105"/>
    </cofactor>
</comment>
<dbReference type="InterPro" id="IPR011059">
    <property type="entry name" value="Metal-dep_hydrolase_composite"/>
</dbReference>
<protein>
    <submittedName>
        <fullName evidence="8">Dihydroorotase</fullName>
        <ecNumber evidence="8">3.5.2.3</ecNumber>
    </submittedName>
</protein>
<evidence type="ECO:0000313" key="8">
    <source>
        <dbReference type="EMBL" id="MBB5224860.1"/>
    </source>
</evidence>
<evidence type="ECO:0000256" key="6">
    <source>
        <dbReference type="ARBA" id="ARBA00022975"/>
    </source>
</evidence>
<gene>
    <name evidence="8" type="ORF">HNP76_000200</name>
</gene>
<dbReference type="Proteomes" id="UP000518887">
    <property type="component" value="Unassembled WGS sequence"/>
</dbReference>
<accession>A0A7W8G6R7</accession>
<dbReference type="Gene3D" id="3.20.20.140">
    <property type="entry name" value="Metal-dependent hydrolases"/>
    <property type="match status" value="1"/>
</dbReference>
<dbReference type="PROSITE" id="PS00483">
    <property type="entry name" value="DIHYDROOROTASE_2"/>
    <property type="match status" value="1"/>
</dbReference>
<evidence type="ECO:0000256" key="5">
    <source>
        <dbReference type="ARBA" id="ARBA00022801"/>
    </source>
</evidence>
<dbReference type="InterPro" id="IPR006680">
    <property type="entry name" value="Amidohydro-rel"/>
</dbReference>
<comment type="caution">
    <text evidence="8">The sequence shown here is derived from an EMBL/GenBank/DDBJ whole genome shotgun (WGS) entry which is preliminary data.</text>
</comment>
<dbReference type="Pfam" id="PF01979">
    <property type="entry name" value="Amidohydro_1"/>
    <property type="match status" value="1"/>
</dbReference>
<dbReference type="PROSITE" id="PS00482">
    <property type="entry name" value="DIHYDROOROTASE_1"/>
    <property type="match status" value="1"/>
</dbReference>
<proteinExistence type="inferred from homology"/>
<feature type="domain" description="Amidohydrolase-related" evidence="7">
    <location>
        <begin position="72"/>
        <end position="474"/>
    </location>
</feature>
<dbReference type="EMBL" id="JACHFQ010000001">
    <property type="protein sequence ID" value="MBB5224860.1"/>
    <property type="molecule type" value="Genomic_DNA"/>
</dbReference>
<comment type="function">
    <text evidence="2">Catalyzes the reversible cyclization of carbamoyl aspartate to dihydroorotate.</text>
</comment>
<dbReference type="EC" id="3.5.2.3" evidence="8"/>
<evidence type="ECO:0000259" key="7">
    <source>
        <dbReference type="Pfam" id="PF01979"/>
    </source>
</evidence>
<dbReference type="GO" id="GO:0005737">
    <property type="term" value="C:cytoplasm"/>
    <property type="evidence" value="ECO:0007669"/>
    <property type="project" value="TreeGrafter"/>
</dbReference>
<evidence type="ECO:0000256" key="4">
    <source>
        <dbReference type="ARBA" id="ARBA00022723"/>
    </source>
</evidence>